<evidence type="ECO:0000256" key="1">
    <source>
        <dbReference type="ARBA" id="ARBA00008007"/>
    </source>
</evidence>
<dbReference type="InterPro" id="IPR000836">
    <property type="entry name" value="PRTase_dom"/>
</dbReference>
<dbReference type="InterPro" id="IPR029057">
    <property type="entry name" value="PRTase-like"/>
</dbReference>
<evidence type="ECO:0000259" key="3">
    <source>
        <dbReference type="Pfam" id="PF18912"/>
    </source>
</evidence>
<dbReference type="InterPro" id="IPR044005">
    <property type="entry name" value="DZR_2"/>
</dbReference>
<protein>
    <submittedName>
        <fullName evidence="4">ComF family protein</fullName>
    </submittedName>
</protein>
<name>A0A7C4TI16_UNCW3</name>
<dbReference type="Gene3D" id="3.40.50.2020">
    <property type="match status" value="1"/>
</dbReference>
<gene>
    <name evidence="4" type="ORF">ENV60_08740</name>
</gene>
<reference evidence="4" key="1">
    <citation type="journal article" date="2020" name="mSystems">
        <title>Genome- and Community-Level Interaction Insights into Carbon Utilization and Element Cycling Functions of Hydrothermarchaeota in Hydrothermal Sediment.</title>
        <authorList>
            <person name="Zhou Z."/>
            <person name="Liu Y."/>
            <person name="Xu W."/>
            <person name="Pan J."/>
            <person name="Luo Z.H."/>
            <person name="Li M."/>
        </authorList>
    </citation>
    <scope>NUCLEOTIDE SEQUENCE [LARGE SCALE GENOMIC DNA]</scope>
    <source>
        <strain evidence="4">SpSt-774</strain>
    </source>
</reference>
<dbReference type="PANTHER" id="PTHR47505:SF1">
    <property type="entry name" value="DNA UTILIZATION PROTEIN YHGH"/>
    <property type="match status" value="1"/>
</dbReference>
<dbReference type="AlphaFoldDB" id="A0A7C4TI16"/>
<organism evidence="4">
    <name type="scientific">candidate division WOR-3 bacterium</name>
    <dbReference type="NCBI Taxonomy" id="2052148"/>
    <lineage>
        <taxon>Bacteria</taxon>
        <taxon>Bacteria division WOR-3</taxon>
    </lineage>
</organism>
<comment type="similarity">
    <text evidence="1">Belongs to the ComF/GntX family.</text>
</comment>
<dbReference type="CDD" id="cd06223">
    <property type="entry name" value="PRTases_typeI"/>
    <property type="match status" value="1"/>
</dbReference>
<dbReference type="PANTHER" id="PTHR47505">
    <property type="entry name" value="DNA UTILIZATION PROTEIN YHGH"/>
    <property type="match status" value="1"/>
</dbReference>
<evidence type="ECO:0000313" key="4">
    <source>
        <dbReference type="EMBL" id="HGV98363.1"/>
    </source>
</evidence>
<dbReference type="Pfam" id="PF18912">
    <property type="entry name" value="DZR_2"/>
    <property type="match status" value="1"/>
</dbReference>
<dbReference type="Pfam" id="PF00156">
    <property type="entry name" value="Pribosyltran"/>
    <property type="match status" value="1"/>
</dbReference>
<sequence>MRFKEILNHLLNFIYPPVCINCGNEILEGLVCNDCLNLIIYPKPPLCPICGRPIDKKKTCSYCRNERHLDYGRAFSLYLPPVDKMIHHLKYSEKKKLADFFGLGMANVLSSDYYLKRADGIVPVPLFWWKSLRRGYNQSSLLADVISKECGIKVSPLLRRIKNTKTQTKLDQKERRENVHNAFIINGDVKDKRVVIIDDVMTTGATIKECARILKEAGAKAVYSLVAAITPA</sequence>
<evidence type="ECO:0000259" key="2">
    <source>
        <dbReference type="Pfam" id="PF00156"/>
    </source>
</evidence>
<dbReference type="EMBL" id="DTGZ01000165">
    <property type="protein sequence ID" value="HGV98363.1"/>
    <property type="molecule type" value="Genomic_DNA"/>
</dbReference>
<proteinExistence type="inferred from homology"/>
<dbReference type="SUPFAM" id="SSF53271">
    <property type="entry name" value="PRTase-like"/>
    <property type="match status" value="1"/>
</dbReference>
<comment type="caution">
    <text evidence="4">The sequence shown here is derived from an EMBL/GenBank/DDBJ whole genome shotgun (WGS) entry which is preliminary data.</text>
</comment>
<feature type="domain" description="Phosphoribosyltransferase" evidence="2">
    <location>
        <begin position="142"/>
        <end position="226"/>
    </location>
</feature>
<feature type="domain" description="Double zinc ribbon" evidence="3">
    <location>
        <begin position="10"/>
        <end position="64"/>
    </location>
</feature>
<accession>A0A7C4TI16</accession>
<dbReference type="InterPro" id="IPR051910">
    <property type="entry name" value="ComF/GntX_DNA_util-trans"/>
</dbReference>